<comment type="caution">
    <text evidence="3">The sequence shown here is derived from an EMBL/GenBank/DDBJ whole genome shotgun (WGS) entry which is preliminary data.</text>
</comment>
<dbReference type="PRINTS" id="PR00862">
    <property type="entry name" value="PROLIGOPTASE"/>
</dbReference>
<evidence type="ECO:0000313" key="4">
    <source>
        <dbReference type="Proteomes" id="UP000698173"/>
    </source>
</evidence>
<feature type="domain" description="Peptidase S9 prolyl oligopeptidase catalytic" evidence="2">
    <location>
        <begin position="386"/>
        <end position="593"/>
    </location>
</feature>
<dbReference type="InterPro" id="IPR002470">
    <property type="entry name" value="Peptidase_S9A"/>
</dbReference>
<reference evidence="3" key="2">
    <citation type="submission" date="2021-09" db="EMBL/GenBank/DDBJ databases">
        <authorList>
            <person name="Gilroy R."/>
        </authorList>
    </citation>
    <scope>NUCLEOTIDE SEQUENCE</scope>
    <source>
        <strain evidence="3">CHK171-7178</strain>
    </source>
</reference>
<dbReference type="Proteomes" id="UP000698173">
    <property type="component" value="Unassembled WGS sequence"/>
</dbReference>
<sequence>MEEKLSLYLNIVNGYGPVAIPGKNKFTFLSKKTGMPQAYIWNGNDGTVQAFGDFEDRIMSVFHSPSGSRTIMGMDFKGNEKQQFYLMDEEGNYEELVLSPNHFHNFGGWSSDESKIMYSSNRRNSGCFDIFALDLVTRKEEMIFEYDGNCMPICWVNESHKDIVISIQETNIDSSFYILNIDTKELTKIGPDSGFARYQSLVLSKDGKTGYILSDFEMDHLAVYRFFIDQPGKLEKLLHEPLWDIEEISLSSNMETLLVNVNAGGTSIIKNYNLLTNDVNQVEGVPRGVIDSVSWMDDNRFIFALKSATMPGDIWAYDVQEKKAERLTYFGVAEEIEHLWIQPEVCKFKSFDGLEVPYFYYSKEQNPKATVIYVHGGPESQIRADFNPVIQYLISKGFAVVAPNVRGSMGYGRKYVQLDDGRKRMDAVADLASLVEDLVHSKSIDRHKIGIMGRSYGGFMVLAALTHYPKLWAAGVDIVGISHFKTFLENTGPWRRKLRECEYGTLGVDDEFFEEIAPLNHLAQIQAPLLVFHGQNDTRVPVSEAEQLTKEMREMEKDVELIIFEDEGHQTEKLANHITMNTKIVEFFNYNFENLEGFIHEGKASNGNVKTRI</sequence>
<evidence type="ECO:0000259" key="2">
    <source>
        <dbReference type="Pfam" id="PF00326"/>
    </source>
</evidence>
<reference evidence="3" key="1">
    <citation type="journal article" date="2021" name="PeerJ">
        <title>Extensive microbial diversity within the chicken gut microbiome revealed by metagenomics and culture.</title>
        <authorList>
            <person name="Gilroy R."/>
            <person name="Ravi A."/>
            <person name="Getino M."/>
            <person name="Pursley I."/>
            <person name="Horton D.L."/>
            <person name="Alikhan N.F."/>
            <person name="Baker D."/>
            <person name="Gharbi K."/>
            <person name="Hall N."/>
            <person name="Watson M."/>
            <person name="Adriaenssens E.M."/>
            <person name="Foster-Nyarko E."/>
            <person name="Jarju S."/>
            <person name="Secka A."/>
            <person name="Antonio M."/>
            <person name="Oren A."/>
            <person name="Chaudhuri R.R."/>
            <person name="La Ragione R."/>
            <person name="Hildebrand F."/>
            <person name="Pallen M.J."/>
        </authorList>
    </citation>
    <scope>NUCLEOTIDE SEQUENCE</scope>
    <source>
        <strain evidence="3">CHK171-7178</strain>
    </source>
</reference>
<dbReference type="EMBL" id="DYWT01000024">
    <property type="protein sequence ID" value="HJF30439.1"/>
    <property type="molecule type" value="Genomic_DNA"/>
</dbReference>
<dbReference type="InterPro" id="IPR001375">
    <property type="entry name" value="Peptidase_S9_cat"/>
</dbReference>
<gene>
    <name evidence="3" type="ORF">K8V56_01510</name>
</gene>
<dbReference type="GO" id="GO:0004252">
    <property type="term" value="F:serine-type endopeptidase activity"/>
    <property type="evidence" value="ECO:0007669"/>
    <property type="project" value="InterPro"/>
</dbReference>
<organism evidence="3 4">
    <name type="scientific">Sporosarcina psychrophila</name>
    <name type="common">Bacillus psychrophilus</name>
    <dbReference type="NCBI Taxonomy" id="1476"/>
    <lineage>
        <taxon>Bacteria</taxon>
        <taxon>Bacillati</taxon>
        <taxon>Bacillota</taxon>
        <taxon>Bacilli</taxon>
        <taxon>Bacillales</taxon>
        <taxon>Caryophanaceae</taxon>
        <taxon>Sporosarcina</taxon>
    </lineage>
</organism>
<dbReference type="Gene3D" id="2.120.10.30">
    <property type="entry name" value="TolB, C-terminal domain"/>
    <property type="match status" value="1"/>
</dbReference>
<dbReference type="SUPFAM" id="SSF82171">
    <property type="entry name" value="DPP6 N-terminal domain-like"/>
    <property type="match status" value="1"/>
</dbReference>
<dbReference type="Pfam" id="PF00326">
    <property type="entry name" value="Peptidase_S9"/>
    <property type="match status" value="1"/>
</dbReference>
<dbReference type="GO" id="GO:0006508">
    <property type="term" value="P:proteolysis"/>
    <property type="evidence" value="ECO:0007669"/>
    <property type="project" value="InterPro"/>
</dbReference>
<dbReference type="AlphaFoldDB" id="A0A921FWR2"/>
<accession>A0A921FWR2</accession>
<evidence type="ECO:0000313" key="3">
    <source>
        <dbReference type="EMBL" id="HJF30439.1"/>
    </source>
</evidence>
<dbReference type="InterPro" id="IPR029058">
    <property type="entry name" value="AB_hydrolase_fold"/>
</dbReference>
<dbReference type="PANTHER" id="PTHR42776:SF27">
    <property type="entry name" value="DIPEPTIDYL PEPTIDASE FAMILY MEMBER 6"/>
    <property type="match status" value="1"/>
</dbReference>
<name>A0A921FWR2_SPOPS</name>
<protein>
    <submittedName>
        <fullName evidence="3">S9 family peptidase</fullName>
    </submittedName>
</protein>
<dbReference type="SUPFAM" id="SSF53474">
    <property type="entry name" value="alpha/beta-Hydrolases"/>
    <property type="match status" value="1"/>
</dbReference>
<dbReference type="PANTHER" id="PTHR42776">
    <property type="entry name" value="SERINE PEPTIDASE S9 FAMILY MEMBER"/>
    <property type="match status" value="1"/>
</dbReference>
<keyword evidence="1" id="KW-0378">Hydrolase</keyword>
<proteinExistence type="predicted"/>
<dbReference type="Gene3D" id="3.40.50.1820">
    <property type="entry name" value="alpha/beta hydrolase"/>
    <property type="match status" value="1"/>
</dbReference>
<dbReference type="InterPro" id="IPR011042">
    <property type="entry name" value="6-blade_b-propeller_TolB-like"/>
</dbReference>
<evidence type="ECO:0000256" key="1">
    <source>
        <dbReference type="ARBA" id="ARBA00022801"/>
    </source>
</evidence>